<dbReference type="GO" id="GO:0030015">
    <property type="term" value="C:CCR4-NOT core complex"/>
    <property type="evidence" value="ECO:0007669"/>
    <property type="project" value="InterPro"/>
</dbReference>
<dbReference type="InterPro" id="IPR032194">
    <property type="entry name" value="CNOT1_HEAT"/>
</dbReference>
<feature type="compositionally biased region" description="Low complexity" evidence="9">
    <location>
        <begin position="475"/>
        <end position="487"/>
    </location>
</feature>
<evidence type="ECO:0000259" key="10">
    <source>
        <dbReference type="Pfam" id="PF04054"/>
    </source>
</evidence>
<dbReference type="InterPro" id="IPR007196">
    <property type="entry name" value="CCR4-Not_Not1_C"/>
</dbReference>
<evidence type="ECO:0000313" key="16">
    <source>
        <dbReference type="EMBL" id="CAH7667572.1"/>
    </source>
</evidence>
<organism evidence="16 17">
    <name type="scientific">Phakopsora pachyrhizi</name>
    <name type="common">Asian soybean rust disease fungus</name>
    <dbReference type="NCBI Taxonomy" id="170000"/>
    <lineage>
        <taxon>Eukaryota</taxon>
        <taxon>Fungi</taxon>
        <taxon>Dikarya</taxon>
        <taxon>Basidiomycota</taxon>
        <taxon>Pucciniomycotina</taxon>
        <taxon>Pucciniomycetes</taxon>
        <taxon>Pucciniales</taxon>
        <taxon>Phakopsoraceae</taxon>
        <taxon>Phakopsora</taxon>
    </lineage>
</organism>
<dbReference type="Pfam" id="PF16417">
    <property type="entry name" value="CNOT1_TTP_bind"/>
    <property type="match status" value="1"/>
</dbReference>
<dbReference type="GO" id="GO:0005634">
    <property type="term" value="C:nucleus"/>
    <property type="evidence" value="ECO:0007669"/>
    <property type="project" value="UniProtKB-SubCell"/>
</dbReference>
<feature type="compositionally biased region" description="Polar residues" evidence="9">
    <location>
        <begin position="450"/>
        <end position="474"/>
    </location>
</feature>
<keyword evidence="3" id="KW-0805">Transcription regulation</keyword>
<comment type="caution">
    <text evidence="16">The sequence shown here is derived from an EMBL/GenBank/DDBJ whole genome shotgun (WGS) entry which is preliminary data.</text>
</comment>
<evidence type="ECO:0000256" key="7">
    <source>
        <dbReference type="ARBA" id="ARBA00074459"/>
    </source>
</evidence>
<feature type="domain" description="CCR4-NOT transcription complex subunit 1 TTP binding" evidence="13">
    <location>
        <begin position="844"/>
        <end position="991"/>
    </location>
</feature>
<dbReference type="GO" id="GO:0017148">
    <property type="term" value="P:negative regulation of translation"/>
    <property type="evidence" value="ECO:0007669"/>
    <property type="project" value="InterPro"/>
</dbReference>
<dbReference type="Gene3D" id="1.25.40.840">
    <property type="entry name" value="CCR4-NOT transcription complex subunit 1 TTP binding domain"/>
    <property type="match status" value="1"/>
</dbReference>
<gene>
    <name evidence="16" type="ORF">PPACK8108_LOCUS1978</name>
</gene>
<evidence type="ECO:0000256" key="5">
    <source>
        <dbReference type="ARBA" id="ARBA00023242"/>
    </source>
</evidence>
<reference evidence="16" key="1">
    <citation type="submission" date="2022-06" db="EMBL/GenBank/DDBJ databases">
        <authorList>
            <consortium name="SYNGENTA / RWTH Aachen University"/>
        </authorList>
    </citation>
    <scope>NUCLEOTIDE SEQUENCE</scope>
</reference>
<evidence type="ECO:0000256" key="2">
    <source>
        <dbReference type="ARBA" id="ARBA00022491"/>
    </source>
</evidence>
<dbReference type="GO" id="GO:0000932">
    <property type="term" value="C:P-body"/>
    <property type="evidence" value="ECO:0007669"/>
    <property type="project" value="TreeGrafter"/>
</dbReference>
<evidence type="ECO:0000256" key="1">
    <source>
        <dbReference type="ARBA" id="ARBA00004123"/>
    </source>
</evidence>
<dbReference type="InterPro" id="IPR055454">
    <property type="entry name" value="CNOT1-like_NOT1_connector"/>
</dbReference>
<dbReference type="GO" id="GO:0000289">
    <property type="term" value="P:nuclear-transcribed mRNA poly(A) tail shortening"/>
    <property type="evidence" value="ECO:0007669"/>
    <property type="project" value="UniProtKB-ARBA"/>
</dbReference>
<evidence type="ECO:0000256" key="3">
    <source>
        <dbReference type="ARBA" id="ARBA00023015"/>
    </source>
</evidence>
<dbReference type="PANTHER" id="PTHR13162">
    <property type="entry name" value="CCR4-NOT TRANSCRIPTION COMPLEX"/>
    <property type="match status" value="1"/>
</dbReference>
<dbReference type="SUPFAM" id="SSF81995">
    <property type="entry name" value="beta-sandwich domain of Sec23/24"/>
    <property type="match status" value="1"/>
</dbReference>
<keyword evidence="4" id="KW-0804">Transcription</keyword>
<feature type="domain" description="CCR4-NOT transcription complex subunit 1-like NOT1 connector" evidence="15">
    <location>
        <begin position="1744"/>
        <end position="1927"/>
    </location>
</feature>
<feature type="domain" description="CCR4-NOT transcription complex subunit 1" evidence="11">
    <location>
        <begin position="1441"/>
        <end position="1582"/>
    </location>
</feature>
<dbReference type="Proteomes" id="UP001153365">
    <property type="component" value="Unassembled WGS sequence"/>
</dbReference>
<proteinExistence type="predicted"/>
<evidence type="ECO:0000259" key="14">
    <source>
        <dbReference type="Pfam" id="PF16418"/>
    </source>
</evidence>
<feature type="coiled-coil region" evidence="8">
    <location>
        <begin position="1649"/>
        <end position="1689"/>
    </location>
</feature>
<feature type="compositionally biased region" description="Low complexity" evidence="9">
    <location>
        <begin position="227"/>
        <end position="246"/>
    </location>
</feature>
<feature type="region of interest" description="Disordered" evidence="9">
    <location>
        <begin position="227"/>
        <end position="248"/>
    </location>
</feature>
<feature type="region of interest" description="Disordered" evidence="9">
    <location>
        <begin position="450"/>
        <end position="499"/>
    </location>
</feature>
<dbReference type="InterPro" id="IPR032193">
    <property type="entry name" value="CNOT1_TTP_bind"/>
</dbReference>
<dbReference type="Pfam" id="PF16418">
    <property type="entry name" value="CNOT1_HEAT"/>
    <property type="match status" value="1"/>
</dbReference>
<evidence type="ECO:0000259" key="15">
    <source>
        <dbReference type="Pfam" id="PF25097"/>
    </source>
</evidence>
<dbReference type="InterPro" id="IPR040398">
    <property type="entry name" value="Not1"/>
</dbReference>
<feature type="domain" description="CCR4-Not complex component Not1 C-terminal" evidence="10">
    <location>
        <begin position="2099"/>
        <end position="2453"/>
    </location>
</feature>
<sequence length="2461" mass="274581">MNPTPTPPPGLSVISAQQQRANELAKIAKTQIVFKIGGLTEENFAYAQQEIQAVVRQNPGDTDLFYIQRLIHASVSALGFQSNHILSNNLLLNSPTQSQLALRLLISELKKLSRDPFNAHKFTDALNAGLNSGGHAEDAFDLKTFVSKIGLVGLELVVLLHPLVSLPSLPSAGILPTGSLPPGLPPPPGHNPNVLAKKRQISKDAVQLLRESIGVALHSLSIPINSNSAAASNPSNGSNPSSSTAADEQMPELTAIQISKLLSTILSDTVLPSAESSSDQEPELLWTPTVQRATVQAIVSRVGQELTAQIANHCLSEARFSSDPSPISLLYRICSDPVICSADLCKTVLTKTNQGKGGEREVSDQLLELIELANKYGNEFQIDHVSWIRAIGEVYNNQIRWNEVIRLSFDHSTDKVTLPDGWGLRFLGKVLSLAPSLSVSLAEVTSTALPNSNQNRAGNLENNAQESGSLNRPLSVSSQSTVSSSASHRQNPLPNREQSTSTAAISSLFEKWNNQYTKVRLIDRLLYLPLDASPFLHSLKPNPLAPMNGASCKKVVSVEDVNNGSPTIRILTKSVEMSGWNVKELLCEIANLLSPQYSAREGESENEENSTKVVEKASDIMERACKANPELVMMALVQVDRPWAVLHSDLAGRLLQSFLTGHPSHQLVFLRIWQLDPDFLMTALREFYQENEMNVTRVLDITQDLKILEHVLNYQPSVHMVLDIASLASRREYLNLEKWLSDRITQQGSSFINGCLEFLSKKVKHDVARQSTSNQLPSPPAPTTLSLSAPTVSIFIRTIRINHELLSLEELERFKEARTQSIQLHPKLMNFMPGNEDEPGMQVSSFDSRIEAEVDSFYKKMYDLELSVDHIILILKSMRDSNDVKNHQFLACLLSGLFDEYKFFSTYPSKELNLTACLFGSLIREELIEYVPLGIGVRYVLDAIRNPIESKWYEFGSTALSKFATRLEEWPQLALAVSEVESLKLTHPEVYVRAKTVLNGESFEDVYLSTIVGDADEEADQAQNPQGIDDHNEEDPRLVFTSIKSDDDLILREIQRRKRLGFVDPSTGRDSGDGPSKRRLMTSKMEFMEPIEEISDKILFIVNNLAFNNLEIKLTEMATQIKPEHYNWFAKYLVNQRVSIEPNNHSLYLQFLEKLALPQMFKKINNETLIRCSIMLNSEHTLGSGTDRAILKNLGSWLGALTLAKDLPIKHHNIAFKDLLLQGFRSNRLIVAIPFVCKVLEQSSKSKVFKPPNPWLMGILKMLVELYHFGELKLNLKFEIEVLCKALEVELKDVKPTDALKKTGEVRKQINDENKTTPHTLALARKQLDQQQQQHKQSQQLQLQHQHQQQHISIESVIGRATGTLSSTALASSAPTPSTQAQDGSVTAAVPLSGNGASALSINGHGGYANSLQEFLKLALLELPLLMTFSSEVSLNSNLMWKRVVFTSIERAIRDIIGPVVERSVTIASISTREMILKDFAMEGKEDQMRASAHLMVKNLAGSLALVTTKEPLRNQILINIRTLSSQNGFPEHNVSDEEIQQVTADNLDVACQVIEKVATEKAISEIDSSLSTAYETRRRHREHTTSAFWDTSAMAASHYSGMLPNPLRLKLGGLEPEQLRVYEDFSNVRENINLSSPAVPQQQPTQQRAQHVWRLQQQQLQLQQLQQQQQQQQQLQQQQQAQQATQQQQSATPGIKAANDLSVSPTVADGAAALLATASGAHDDRLAVSITEAITRINTLAAEVERQVATMTADSLAEVEQEHEVRSLLNEILQILRQSSPMVKDQLTLSFAQKSVAMLYRSDSKLGRDLFVNLLEAICEMTPKVAHEVSQWLIYAEDERKYSVPVTLVLITHRVVPIAEFDAQSAKLILRDYKPSLMNYIAEFIEACLIESESTLVPIGLLKHSIAALQKAIQAGRATPKVTTIMSRIQDKLPALVAAKDLLPTLVKPVDDEAGLREQLSYCFAEWVRMYSSSYSIERPFIEFISSLQSHGILKGEEVSSLFFRVCMEVSIDAYIKAKAAGGNALRGIFQPVDAFARLISLMIKYHTDPTGVDVDRAKTHYMSKLLSIVLMVMGQFHKELGENFQQKPFFRFFSSLLVHINALESHLGSSYQSVMMTMSNLIHSMQPVNFPGFTTSWMALISHRLLMPKLLMFKDREGWSTVHRLLLGHLRFLQPFLVAKEMTDVGRTLYTGTVRIFLVLLHDFPTFLSVYHHSLCSALPPHCVQLSNLILAAFPLGVRLHDPFVPGFNLETLPDSRLSPTIISDFAVVLEQADVKQVLDKAITFESPQLALTSLKDRLASPSKISEGSSYDVPFLNSLVLYLGVKAIGSVEEDKPIYEPSCVSATIFKQLVSDINPEGRYLLLVAAIQQLRWTNSHTLWFSSLLIDTFLESQKEVVREQLARVFLERLLVQRPHPFGMIYGFIKFLGKCSELAEGLKVVEKSQELKALFSICRRHVVQ</sequence>
<dbReference type="EMBL" id="CALTRL010000343">
    <property type="protein sequence ID" value="CAH7667572.1"/>
    <property type="molecule type" value="Genomic_DNA"/>
</dbReference>
<feature type="compositionally biased region" description="Polar residues" evidence="9">
    <location>
        <begin position="488"/>
        <end position="499"/>
    </location>
</feature>
<dbReference type="CDD" id="cd20710">
    <property type="entry name" value="NOT1_connector"/>
    <property type="match status" value="1"/>
</dbReference>
<dbReference type="Gene3D" id="1.25.40.790">
    <property type="match status" value="1"/>
</dbReference>
<protein>
    <recommendedName>
        <fullName evidence="7">General negative regulator of transcription subunit 1</fullName>
    </recommendedName>
</protein>
<dbReference type="Pfam" id="PF25097">
    <property type="entry name" value="ARM_Cnot1"/>
    <property type="match status" value="1"/>
</dbReference>
<evidence type="ECO:0000313" key="17">
    <source>
        <dbReference type="Proteomes" id="UP001153365"/>
    </source>
</evidence>
<comment type="subcellular location">
    <subcellularLocation>
        <location evidence="1">Nucleus</location>
    </subcellularLocation>
</comment>
<keyword evidence="5" id="KW-0539">Nucleus</keyword>
<evidence type="ECO:0000259" key="12">
    <source>
        <dbReference type="Pfam" id="PF16415"/>
    </source>
</evidence>
<dbReference type="InterPro" id="IPR024557">
    <property type="entry name" value="CNOT1_dom_4"/>
</dbReference>
<dbReference type="Pfam" id="PF12842">
    <property type="entry name" value="DUF3819"/>
    <property type="match status" value="1"/>
</dbReference>
<evidence type="ECO:0000256" key="6">
    <source>
        <dbReference type="ARBA" id="ARBA00059181"/>
    </source>
</evidence>
<dbReference type="Pfam" id="PF04054">
    <property type="entry name" value="Not1"/>
    <property type="match status" value="1"/>
</dbReference>
<keyword evidence="17" id="KW-1185">Reference proteome</keyword>
<name>A0AAV0AJS5_PHAPC</name>
<feature type="domain" description="CCR4-NOT transcription complex subunit 1 CAF1-binding" evidence="12">
    <location>
        <begin position="1087"/>
        <end position="1305"/>
    </location>
</feature>
<comment type="function">
    <text evidence="6">Acts as a component of the CCR4-NOT core complex, which in the nucleus seems to be a general transcription factor, and in the cytoplasm the major mRNA deadenylase involved in mRNA turnover. The NOT protein subcomplex negatively regulates the basal and activated transcription of many genes. Preferentially affects TC-type TATA element-dependent transcription. Could directly or indirectly inhibit component(s) of the general transcription machinery.</text>
</comment>
<evidence type="ECO:0000256" key="9">
    <source>
        <dbReference type="SAM" id="MobiDB-lite"/>
    </source>
</evidence>
<evidence type="ECO:0000259" key="13">
    <source>
        <dbReference type="Pfam" id="PF16417"/>
    </source>
</evidence>
<dbReference type="Gene3D" id="1.25.40.800">
    <property type="match status" value="1"/>
</dbReference>
<dbReference type="Gene3D" id="1.25.40.180">
    <property type="match status" value="1"/>
</dbReference>
<dbReference type="InterPro" id="IPR032191">
    <property type="entry name" value="CNOT1_CAF1_bind"/>
</dbReference>
<dbReference type="FunFam" id="1.25.40.180:FF:000012">
    <property type="entry name" value="Ccr4-Not transcription complex subunit"/>
    <property type="match status" value="1"/>
</dbReference>
<keyword evidence="2" id="KW-0678">Repressor</keyword>
<dbReference type="InterPro" id="IPR038535">
    <property type="entry name" value="CNOT1_TTP_bind_sf"/>
</dbReference>
<feature type="domain" description="CCR4-NOT transcription complex subunit 1 HEAT repeat" evidence="14">
    <location>
        <begin position="650"/>
        <end position="799"/>
    </location>
</feature>
<accession>A0AAV0AJS5</accession>
<dbReference type="Pfam" id="PF16415">
    <property type="entry name" value="CNOT1_CAF1_bind"/>
    <property type="match status" value="1"/>
</dbReference>
<evidence type="ECO:0000259" key="11">
    <source>
        <dbReference type="Pfam" id="PF12842"/>
    </source>
</evidence>
<dbReference type="GO" id="GO:0060090">
    <property type="term" value="F:molecular adaptor activity"/>
    <property type="evidence" value="ECO:0007669"/>
    <property type="project" value="TreeGrafter"/>
</dbReference>
<keyword evidence="8" id="KW-0175">Coiled coil</keyword>
<evidence type="ECO:0000256" key="4">
    <source>
        <dbReference type="ARBA" id="ARBA00023163"/>
    </source>
</evidence>
<evidence type="ECO:0000256" key="8">
    <source>
        <dbReference type="SAM" id="Coils"/>
    </source>
</evidence>
<dbReference type="PANTHER" id="PTHR13162:SF8">
    <property type="entry name" value="CCR4-NOT TRANSCRIPTION COMPLEX SUBUNIT 1"/>
    <property type="match status" value="1"/>
</dbReference>